<accession>A0ABT8KR25</accession>
<evidence type="ECO:0000313" key="2">
    <source>
        <dbReference type="Proteomes" id="UP001172082"/>
    </source>
</evidence>
<reference evidence="1" key="1">
    <citation type="submission" date="2023-06" db="EMBL/GenBank/DDBJ databases">
        <title>Genomic of Parafulvivirga corallium.</title>
        <authorList>
            <person name="Wang G."/>
        </authorList>
    </citation>
    <scope>NUCLEOTIDE SEQUENCE</scope>
    <source>
        <strain evidence="1">BMA10</strain>
    </source>
</reference>
<dbReference type="Proteomes" id="UP001172082">
    <property type="component" value="Unassembled WGS sequence"/>
</dbReference>
<evidence type="ECO:0008006" key="3">
    <source>
        <dbReference type="Google" id="ProtNLM"/>
    </source>
</evidence>
<comment type="caution">
    <text evidence="1">The sequence shown here is derived from an EMBL/GenBank/DDBJ whole genome shotgun (WGS) entry which is preliminary data.</text>
</comment>
<keyword evidence="2" id="KW-1185">Reference proteome</keyword>
<dbReference type="RefSeq" id="WP_346753232.1">
    <property type="nucleotide sequence ID" value="NZ_JAUJEA010000006.1"/>
</dbReference>
<name>A0ABT8KR25_9BACT</name>
<dbReference type="EMBL" id="JAUJEA010000006">
    <property type="protein sequence ID" value="MDN5203211.1"/>
    <property type="molecule type" value="Genomic_DNA"/>
</dbReference>
<gene>
    <name evidence="1" type="ORF">QQ008_17610</name>
</gene>
<organism evidence="1 2">
    <name type="scientific">Splendidivirga corallicola</name>
    <dbReference type="NCBI Taxonomy" id="3051826"/>
    <lineage>
        <taxon>Bacteria</taxon>
        <taxon>Pseudomonadati</taxon>
        <taxon>Bacteroidota</taxon>
        <taxon>Cytophagia</taxon>
        <taxon>Cytophagales</taxon>
        <taxon>Splendidivirgaceae</taxon>
        <taxon>Splendidivirga</taxon>
    </lineage>
</organism>
<sequence>MDLNLSGRKGISRIIFFTTVLLIMVLACEKDEQKAGFTITEVKRLLAGDSVKTWIRTVRRESGTLINLQDCERNDSLKFILAKDNIIKDSLLYHTGCQSEPLILGNWSVVNARDLPNTDSLLYIVNDDTTYRTIKNITSQILTISFTETTNQTEIEVEEDYILK</sequence>
<evidence type="ECO:0000313" key="1">
    <source>
        <dbReference type="EMBL" id="MDN5203211.1"/>
    </source>
</evidence>
<protein>
    <recommendedName>
        <fullName evidence="3">Lipocalin-like domain-containing protein</fullName>
    </recommendedName>
</protein>
<proteinExistence type="predicted"/>